<sequence length="161" mass="17708">MLSLLHPVAPSKSFVIFSLSNSHHTNSPELRVPSMNKPPHPHPPLPALFLLLPFTLVQRTIAKGKELEPLLETTMSALVVLVVVGVMFECLLHAYNASAQPTSASFHTLRINKIHHPDRNSISIAANLTQTQQIEQTTTGSRFSLFSSLFPSLPSRNSRLG</sequence>
<evidence type="ECO:0000313" key="1">
    <source>
        <dbReference type="EMBL" id="TFK37415.1"/>
    </source>
</evidence>
<evidence type="ECO:0000313" key="2">
    <source>
        <dbReference type="Proteomes" id="UP000308652"/>
    </source>
</evidence>
<protein>
    <submittedName>
        <fullName evidence="1">Uncharacterized protein</fullName>
    </submittedName>
</protein>
<organism evidence="1 2">
    <name type="scientific">Crucibulum laeve</name>
    <dbReference type="NCBI Taxonomy" id="68775"/>
    <lineage>
        <taxon>Eukaryota</taxon>
        <taxon>Fungi</taxon>
        <taxon>Dikarya</taxon>
        <taxon>Basidiomycota</taxon>
        <taxon>Agaricomycotina</taxon>
        <taxon>Agaricomycetes</taxon>
        <taxon>Agaricomycetidae</taxon>
        <taxon>Agaricales</taxon>
        <taxon>Agaricineae</taxon>
        <taxon>Nidulariaceae</taxon>
        <taxon>Crucibulum</taxon>
    </lineage>
</organism>
<dbReference type="AlphaFoldDB" id="A0A5C3LXI2"/>
<accession>A0A5C3LXI2</accession>
<keyword evidence="2" id="KW-1185">Reference proteome</keyword>
<dbReference type="EMBL" id="ML213608">
    <property type="protein sequence ID" value="TFK37415.1"/>
    <property type="molecule type" value="Genomic_DNA"/>
</dbReference>
<name>A0A5C3LXI2_9AGAR</name>
<proteinExistence type="predicted"/>
<reference evidence="1 2" key="1">
    <citation type="journal article" date="2019" name="Nat. Ecol. Evol.">
        <title>Megaphylogeny resolves global patterns of mushroom evolution.</title>
        <authorList>
            <person name="Varga T."/>
            <person name="Krizsan K."/>
            <person name="Foldi C."/>
            <person name="Dima B."/>
            <person name="Sanchez-Garcia M."/>
            <person name="Sanchez-Ramirez S."/>
            <person name="Szollosi G.J."/>
            <person name="Szarkandi J.G."/>
            <person name="Papp V."/>
            <person name="Albert L."/>
            <person name="Andreopoulos W."/>
            <person name="Angelini C."/>
            <person name="Antonin V."/>
            <person name="Barry K.W."/>
            <person name="Bougher N.L."/>
            <person name="Buchanan P."/>
            <person name="Buyck B."/>
            <person name="Bense V."/>
            <person name="Catcheside P."/>
            <person name="Chovatia M."/>
            <person name="Cooper J."/>
            <person name="Damon W."/>
            <person name="Desjardin D."/>
            <person name="Finy P."/>
            <person name="Geml J."/>
            <person name="Haridas S."/>
            <person name="Hughes K."/>
            <person name="Justo A."/>
            <person name="Karasinski D."/>
            <person name="Kautmanova I."/>
            <person name="Kiss B."/>
            <person name="Kocsube S."/>
            <person name="Kotiranta H."/>
            <person name="LaButti K.M."/>
            <person name="Lechner B.E."/>
            <person name="Liimatainen K."/>
            <person name="Lipzen A."/>
            <person name="Lukacs Z."/>
            <person name="Mihaltcheva S."/>
            <person name="Morgado L.N."/>
            <person name="Niskanen T."/>
            <person name="Noordeloos M.E."/>
            <person name="Ohm R.A."/>
            <person name="Ortiz-Santana B."/>
            <person name="Ovrebo C."/>
            <person name="Racz N."/>
            <person name="Riley R."/>
            <person name="Savchenko A."/>
            <person name="Shiryaev A."/>
            <person name="Soop K."/>
            <person name="Spirin V."/>
            <person name="Szebenyi C."/>
            <person name="Tomsovsky M."/>
            <person name="Tulloss R.E."/>
            <person name="Uehling J."/>
            <person name="Grigoriev I.V."/>
            <person name="Vagvolgyi C."/>
            <person name="Papp T."/>
            <person name="Martin F.M."/>
            <person name="Miettinen O."/>
            <person name="Hibbett D.S."/>
            <person name="Nagy L.G."/>
        </authorList>
    </citation>
    <scope>NUCLEOTIDE SEQUENCE [LARGE SCALE GENOMIC DNA]</scope>
    <source>
        <strain evidence="1 2">CBS 166.37</strain>
    </source>
</reference>
<gene>
    <name evidence="1" type="ORF">BDQ12DRAFT_159805</name>
</gene>
<dbReference type="Proteomes" id="UP000308652">
    <property type="component" value="Unassembled WGS sequence"/>
</dbReference>